<evidence type="ECO:0000313" key="2">
    <source>
        <dbReference type="Proteomes" id="UP001063228"/>
    </source>
</evidence>
<sequence length="125" mass="13917">MLSGTIQQRVVDDDVSIWLNAHPLGLSYLFGFGGAGNCDRSRQLLRNRPRAFSISPPYSERGISSLKHDKFVVGYPIACLKADVLSDSDFGVFCHPLLVSIFPKRFLFGLRASDKFVIKDLESPL</sequence>
<protein>
    <submittedName>
        <fullName evidence="1">Uncharacterized protein</fullName>
    </submittedName>
</protein>
<keyword evidence="2" id="KW-1185">Reference proteome</keyword>
<accession>A0ABY6FB24</accession>
<proteinExistence type="predicted"/>
<name>A0ABY6FB24_9PSED</name>
<evidence type="ECO:0000313" key="1">
    <source>
        <dbReference type="EMBL" id="UXZ95096.1"/>
    </source>
</evidence>
<dbReference type="Proteomes" id="UP001063228">
    <property type="component" value="Chromosome"/>
</dbReference>
<dbReference type="RefSeq" id="WP_263268113.1">
    <property type="nucleotide sequence ID" value="NZ_CP081201.1"/>
</dbReference>
<reference evidence="1" key="1">
    <citation type="submission" date="2021-08" db="EMBL/GenBank/DDBJ databases">
        <title>Complete genome sequence of Pseudomonas phytophila.</title>
        <authorList>
            <person name="Weir B.S."/>
            <person name="Templeton M.D."/>
            <person name="Arshed S."/>
            <person name="Andersen M.T."/>
            <person name="Jayaraman J."/>
        </authorList>
    </citation>
    <scope>NUCLEOTIDE SEQUENCE</scope>
    <source>
        <strain evidence="1">ICMP 23753</strain>
    </source>
</reference>
<gene>
    <name evidence="1" type="ORF">K3169_22550</name>
</gene>
<organism evidence="1 2">
    <name type="scientific">Pseudomonas phytophila</name>
    <dbReference type="NCBI Taxonomy" id="2867264"/>
    <lineage>
        <taxon>Bacteria</taxon>
        <taxon>Pseudomonadati</taxon>
        <taxon>Pseudomonadota</taxon>
        <taxon>Gammaproteobacteria</taxon>
        <taxon>Pseudomonadales</taxon>
        <taxon>Pseudomonadaceae</taxon>
        <taxon>Pseudomonas</taxon>
    </lineage>
</organism>
<dbReference type="EMBL" id="CP081201">
    <property type="protein sequence ID" value="UXZ95096.1"/>
    <property type="molecule type" value="Genomic_DNA"/>
</dbReference>